<dbReference type="KEGG" id="pno:SNOG_02469"/>
<reference evidence="2" key="1">
    <citation type="journal article" date="2007" name="Plant Cell">
        <title>Dothideomycete-plant interactions illuminated by genome sequencing and EST analysis of the wheat pathogen Stagonospora nodorum.</title>
        <authorList>
            <person name="Hane J.K."/>
            <person name="Lowe R.G."/>
            <person name="Solomon P.S."/>
            <person name="Tan K.C."/>
            <person name="Schoch C.L."/>
            <person name="Spatafora J.W."/>
            <person name="Crous P.W."/>
            <person name="Kodira C."/>
            <person name="Birren B.W."/>
            <person name="Galagan J.E."/>
            <person name="Torriani S.F."/>
            <person name="McDonald B.A."/>
            <person name="Oliver R.P."/>
        </authorList>
    </citation>
    <scope>NUCLEOTIDE SEQUENCE [LARGE SCALE GENOMIC DNA]</scope>
    <source>
        <strain evidence="2">SN15 / ATCC MYA-4574 / FGSC 10173</strain>
    </source>
</reference>
<dbReference type="VEuPathDB" id="FungiDB:JI435_024690"/>
<dbReference type="EMBL" id="CH445327">
    <property type="protein sequence ID" value="EAT90681.1"/>
    <property type="molecule type" value="Genomic_DNA"/>
</dbReference>
<dbReference type="GeneID" id="5969924"/>
<proteinExistence type="predicted"/>
<dbReference type="HOGENOM" id="CLU_1917798_0_0_1"/>
<protein>
    <submittedName>
        <fullName evidence="1">Uncharacterized protein</fullName>
    </submittedName>
</protein>
<accession>Q0V0J5</accession>
<dbReference type="RefSeq" id="XP_001793074.1">
    <property type="nucleotide sequence ID" value="XM_001793022.1"/>
</dbReference>
<evidence type="ECO:0000313" key="2">
    <source>
        <dbReference type="Proteomes" id="UP000001055"/>
    </source>
</evidence>
<dbReference type="Proteomes" id="UP000001055">
    <property type="component" value="Unassembled WGS sequence"/>
</dbReference>
<dbReference type="InParanoid" id="Q0V0J5"/>
<evidence type="ECO:0000313" key="1">
    <source>
        <dbReference type="EMBL" id="EAT90681.1"/>
    </source>
</evidence>
<dbReference type="AlphaFoldDB" id="Q0V0J5"/>
<organism evidence="1 2">
    <name type="scientific">Phaeosphaeria nodorum (strain SN15 / ATCC MYA-4574 / FGSC 10173)</name>
    <name type="common">Glume blotch fungus</name>
    <name type="synonym">Parastagonospora nodorum</name>
    <dbReference type="NCBI Taxonomy" id="321614"/>
    <lineage>
        <taxon>Eukaryota</taxon>
        <taxon>Fungi</taxon>
        <taxon>Dikarya</taxon>
        <taxon>Ascomycota</taxon>
        <taxon>Pezizomycotina</taxon>
        <taxon>Dothideomycetes</taxon>
        <taxon>Pleosporomycetidae</taxon>
        <taxon>Pleosporales</taxon>
        <taxon>Pleosporineae</taxon>
        <taxon>Phaeosphaeriaceae</taxon>
        <taxon>Parastagonospora</taxon>
    </lineage>
</organism>
<gene>
    <name evidence="1" type="ORF">SNOG_02469</name>
</gene>
<name>Q0V0J5_PHANO</name>
<sequence>MTAPSTQDMGASLQSPTGVEFWLTLTDPAGAHYWYYYCCTRPRSTRCSIASQPPPLLLAVASTARPANVGGSLGRRPSKLPVNAHGHFHRDFLPGGSACRPLLQGQRCSPTNGMNHHLPSGQGLLLEAGRGP</sequence>